<name>A0A0E9PTP3_ANGAN</name>
<evidence type="ECO:0000313" key="1">
    <source>
        <dbReference type="EMBL" id="JAH07455.1"/>
    </source>
</evidence>
<reference evidence="1" key="1">
    <citation type="submission" date="2014-11" db="EMBL/GenBank/DDBJ databases">
        <authorList>
            <person name="Amaro Gonzalez C."/>
        </authorList>
    </citation>
    <scope>NUCLEOTIDE SEQUENCE</scope>
</reference>
<reference evidence="1" key="2">
    <citation type="journal article" date="2015" name="Fish Shellfish Immunol.">
        <title>Early steps in the European eel (Anguilla anguilla)-Vibrio vulnificus interaction in the gills: Role of the RtxA13 toxin.</title>
        <authorList>
            <person name="Callol A."/>
            <person name="Pajuelo D."/>
            <person name="Ebbesson L."/>
            <person name="Teles M."/>
            <person name="MacKenzie S."/>
            <person name="Amaro C."/>
        </authorList>
    </citation>
    <scope>NUCLEOTIDE SEQUENCE</scope>
</reference>
<accession>A0A0E9PTP3</accession>
<proteinExistence type="predicted"/>
<protein>
    <submittedName>
        <fullName evidence="1">Uncharacterized protein</fullName>
    </submittedName>
</protein>
<dbReference type="AlphaFoldDB" id="A0A0E9PTP3"/>
<sequence length="48" mass="5937">MLMCFDQHCNRGLHKYFHITYPLSCITMLRIWEIMQNVYFYICCTNIK</sequence>
<dbReference type="EMBL" id="GBXM01101122">
    <property type="protein sequence ID" value="JAH07455.1"/>
    <property type="molecule type" value="Transcribed_RNA"/>
</dbReference>
<organism evidence="1">
    <name type="scientific">Anguilla anguilla</name>
    <name type="common">European freshwater eel</name>
    <name type="synonym">Muraena anguilla</name>
    <dbReference type="NCBI Taxonomy" id="7936"/>
    <lineage>
        <taxon>Eukaryota</taxon>
        <taxon>Metazoa</taxon>
        <taxon>Chordata</taxon>
        <taxon>Craniata</taxon>
        <taxon>Vertebrata</taxon>
        <taxon>Euteleostomi</taxon>
        <taxon>Actinopterygii</taxon>
        <taxon>Neopterygii</taxon>
        <taxon>Teleostei</taxon>
        <taxon>Anguilliformes</taxon>
        <taxon>Anguillidae</taxon>
        <taxon>Anguilla</taxon>
    </lineage>
</organism>